<dbReference type="KEGG" id="euz:DVS28_a2435"/>
<evidence type="ECO:0000256" key="1">
    <source>
        <dbReference type="SAM" id="MobiDB-lite"/>
    </source>
</evidence>
<name>A0A346XY19_9ACTN</name>
<feature type="transmembrane region" description="Helical" evidence="2">
    <location>
        <begin position="21"/>
        <end position="40"/>
    </location>
</feature>
<dbReference type="RefSeq" id="WP_216826584.1">
    <property type="nucleotide sequence ID" value="NZ_CAXIBR010000011.1"/>
</dbReference>
<dbReference type="EMBL" id="CP031165">
    <property type="protein sequence ID" value="AXV07116.1"/>
    <property type="molecule type" value="Genomic_DNA"/>
</dbReference>
<gene>
    <name evidence="3" type="ORF">DVS28_a2435</name>
</gene>
<keyword evidence="4" id="KW-1185">Reference proteome</keyword>
<sequence length="206" mass="21218">MAIDPDPHIEQQQRRRTGRGAVVGGVTLLAVVAVVLVTTGNDGGDRVPDEGARGATAAVADGVPEGTIEIPVAGAGHVSEDVPYDRFPPPGGPHDPAWQNCGIYTEPVRPENAVHSMEHGAVWVTYDPSAVDPAAIQDGLAGRPHVLVSPSGGMAVPVVATAWGRQIELDGAEDPRLEEFLRAFVQGPQTPEPGAPCTGGVGEPAV</sequence>
<dbReference type="AlphaFoldDB" id="A0A346XY19"/>
<keyword evidence="2" id="KW-0812">Transmembrane</keyword>
<evidence type="ECO:0000256" key="2">
    <source>
        <dbReference type="SAM" id="Phobius"/>
    </source>
</evidence>
<reference evidence="3 4" key="1">
    <citation type="submission" date="2018-09" db="EMBL/GenBank/DDBJ databases">
        <title>Complete genome sequence of Euzebya sp. DY32-46 isolated from seawater of Pacific Ocean.</title>
        <authorList>
            <person name="Xu L."/>
            <person name="Wu Y.-H."/>
            <person name="Xu X.-W."/>
        </authorList>
    </citation>
    <scope>NUCLEOTIDE SEQUENCE [LARGE SCALE GENOMIC DNA]</scope>
    <source>
        <strain evidence="3 4">DY32-46</strain>
    </source>
</reference>
<evidence type="ECO:0000313" key="3">
    <source>
        <dbReference type="EMBL" id="AXV07116.1"/>
    </source>
</evidence>
<keyword evidence="2" id="KW-1133">Transmembrane helix</keyword>
<feature type="compositionally biased region" description="Gly residues" evidence="1">
    <location>
        <begin position="197"/>
        <end position="206"/>
    </location>
</feature>
<feature type="region of interest" description="Disordered" evidence="1">
    <location>
        <begin position="187"/>
        <end position="206"/>
    </location>
</feature>
<keyword evidence="2" id="KW-0472">Membrane</keyword>
<accession>A0A346XY19</accession>
<evidence type="ECO:0000313" key="4">
    <source>
        <dbReference type="Proteomes" id="UP000264006"/>
    </source>
</evidence>
<proteinExistence type="predicted"/>
<organism evidence="3 4">
    <name type="scientific">Euzebya pacifica</name>
    <dbReference type="NCBI Taxonomy" id="1608957"/>
    <lineage>
        <taxon>Bacteria</taxon>
        <taxon>Bacillati</taxon>
        <taxon>Actinomycetota</taxon>
        <taxon>Nitriliruptoria</taxon>
        <taxon>Euzebyales</taxon>
    </lineage>
</organism>
<dbReference type="InterPro" id="IPR021454">
    <property type="entry name" value="DUF3105"/>
</dbReference>
<dbReference type="Proteomes" id="UP000264006">
    <property type="component" value="Chromosome"/>
</dbReference>
<protein>
    <submittedName>
        <fullName evidence="3">Cytoplasmic membrane protein FsxA</fullName>
    </submittedName>
</protein>
<dbReference type="Pfam" id="PF11303">
    <property type="entry name" value="DUF3105"/>
    <property type="match status" value="1"/>
</dbReference>